<name>A0ABW3NY43_9SPHN</name>
<evidence type="ECO:0000313" key="1">
    <source>
        <dbReference type="EMBL" id="MFD1104079.1"/>
    </source>
</evidence>
<proteinExistence type="predicted"/>
<dbReference type="EMBL" id="JBHTLS010000057">
    <property type="protein sequence ID" value="MFD1104079.1"/>
    <property type="molecule type" value="Genomic_DNA"/>
</dbReference>
<keyword evidence="2" id="KW-1185">Reference proteome</keyword>
<dbReference type="Proteomes" id="UP001597203">
    <property type="component" value="Unassembled WGS sequence"/>
</dbReference>
<gene>
    <name evidence="1" type="ORF">ACFQ24_04110</name>
</gene>
<reference evidence="2" key="1">
    <citation type="journal article" date="2019" name="Int. J. Syst. Evol. Microbiol.">
        <title>The Global Catalogue of Microorganisms (GCM) 10K type strain sequencing project: providing services to taxonomists for standard genome sequencing and annotation.</title>
        <authorList>
            <consortium name="The Broad Institute Genomics Platform"/>
            <consortium name="The Broad Institute Genome Sequencing Center for Infectious Disease"/>
            <person name="Wu L."/>
            <person name="Ma J."/>
        </authorList>
    </citation>
    <scope>NUCLEOTIDE SEQUENCE [LARGE SCALE GENOMIC DNA]</scope>
    <source>
        <strain evidence="2">CCUG 54329</strain>
    </source>
</reference>
<accession>A0ABW3NY43</accession>
<comment type="caution">
    <text evidence="1">The sequence shown here is derived from an EMBL/GenBank/DDBJ whole genome shotgun (WGS) entry which is preliminary data.</text>
</comment>
<organism evidence="1 2">
    <name type="scientific">Sphingobium olei</name>
    <dbReference type="NCBI Taxonomy" id="420955"/>
    <lineage>
        <taxon>Bacteria</taxon>
        <taxon>Pseudomonadati</taxon>
        <taxon>Pseudomonadota</taxon>
        <taxon>Alphaproteobacteria</taxon>
        <taxon>Sphingomonadales</taxon>
        <taxon>Sphingomonadaceae</taxon>
        <taxon>Sphingobium</taxon>
    </lineage>
</organism>
<dbReference type="RefSeq" id="WP_380909194.1">
    <property type="nucleotide sequence ID" value="NZ_JBHTLS010000057.1"/>
</dbReference>
<evidence type="ECO:0000313" key="2">
    <source>
        <dbReference type="Proteomes" id="UP001597203"/>
    </source>
</evidence>
<sequence>MSDMIDAFRDMKEMQRLERKYFGVRCPVCMERLPKAQPKILLPGQVCRAHKPHYRDTRPNITADQFNAAMNKHGWSQDPAPARAMKEG</sequence>
<protein>
    <submittedName>
        <fullName evidence="1">Uncharacterized protein</fullName>
    </submittedName>
</protein>